<feature type="transmembrane region" description="Helical" evidence="1">
    <location>
        <begin position="127"/>
        <end position="144"/>
    </location>
</feature>
<dbReference type="InterPro" id="IPR042353">
    <property type="entry name" value="GPR160"/>
</dbReference>
<dbReference type="GO" id="GO:0043235">
    <property type="term" value="C:receptor complex"/>
    <property type="evidence" value="ECO:0007669"/>
    <property type="project" value="TreeGrafter"/>
</dbReference>
<feature type="transmembrane region" description="Helical" evidence="1">
    <location>
        <begin position="85"/>
        <end position="106"/>
    </location>
</feature>
<protein>
    <submittedName>
        <fullName evidence="2">Uncharacterized protein</fullName>
    </submittedName>
</protein>
<evidence type="ECO:0000313" key="3">
    <source>
        <dbReference type="Proteomes" id="UP000472263"/>
    </source>
</evidence>
<dbReference type="InParanoid" id="A0A667YGX2"/>
<accession>A0A667YGX2</accession>
<keyword evidence="3" id="KW-1185">Reference proteome</keyword>
<feature type="transmembrane region" description="Helical" evidence="1">
    <location>
        <begin position="48"/>
        <end position="73"/>
    </location>
</feature>
<dbReference type="PANTHER" id="PTHR15573">
    <property type="entry name" value="G-PROTEIN COUPLED RECEPTOR 160-RELATED"/>
    <property type="match status" value="1"/>
</dbReference>
<evidence type="ECO:0000313" key="2">
    <source>
        <dbReference type="Ensembl" id="ENSMMDP00005020486.1"/>
    </source>
</evidence>
<dbReference type="GO" id="GO:0005886">
    <property type="term" value="C:plasma membrane"/>
    <property type="evidence" value="ECO:0007669"/>
    <property type="project" value="TreeGrafter"/>
</dbReference>
<reference evidence="2" key="3">
    <citation type="submission" date="2025-09" db="UniProtKB">
        <authorList>
            <consortium name="Ensembl"/>
        </authorList>
    </citation>
    <scope>IDENTIFICATION</scope>
</reference>
<reference evidence="2" key="1">
    <citation type="submission" date="2019-06" db="EMBL/GenBank/DDBJ databases">
        <authorList>
            <consortium name="Wellcome Sanger Institute Data Sharing"/>
        </authorList>
    </citation>
    <scope>NUCLEOTIDE SEQUENCE [LARGE SCALE GENOMIC DNA]</scope>
</reference>
<keyword evidence="1" id="KW-0812">Transmembrane</keyword>
<dbReference type="AlphaFoldDB" id="A0A667YGX2"/>
<dbReference type="PANTHER" id="PTHR15573:SF0">
    <property type="entry name" value="G-PROTEIN COUPLED RECEPTOR 160-RELATED"/>
    <property type="match status" value="1"/>
</dbReference>
<proteinExistence type="predicted"/>
<reference evidence="2" key="2">
    <citation type="submission" date="2025-08" db="UniProtKB">
        <authorList>
            <consortium name="Ensembl"/>
        </authorList>
    </citation>
    <scope>IDENTIFICATION</scope>
</reference>
<sequence>MLAIMEQWDGKGSCHTDNTNQYLYLMLFKASLDAVVLYLCWRRLHTSFLSMCGLSIVLADVALLWSMTIVWFLGPEQSPVSTCFVLAHTSAAYAALPLPMVCLGLLDYLSEDKCLGKQGPLCKSLRNMALVLLVWVFAVVYSLGSAKNDPMEIEYLGGKTALVCEVQESPLVAYFVFGVFIAVILTLVPFWSRIPQWMRENLQHRPSLWLSITLGFVTIWMPYLSISVACLLLGLGVPAYIIVNLLWLECTNSLLVGVAFWVKSNRLGPYSHLPDDVCLWRVYWHLSKGTNQQKLPTAVFNPSQGKRKTLLHV</sequence>
<name>A0A667YGX2_9TELE</name>
<feature type="transmembrane region" description="Helical" evidence="1">
    <location>
        <begin position="241"/>
        <end position="262"/>
    </location>
</feature>
<dbReference type="Ensembl" id="ENSMMDT00005020963.1">
    <property type="protein sequence ID" value="ENSMMDP00005020486.1"/>
    <property type="gene ID" value="ENSMMDG00005010076.1"/>
</dbReference>
<dbReference type="Proteomes" id="UP000472263">
    <property type="component" value="Chromosome 7"/>
</dbReference>
<feature type="transmembrane region" description="Helical" evidence="1">
    <location>
        <begin position="212"/>
        <end position="235"/>
    </location>
</feature>
<feature type="transmembrane region" description="Helical" evidence="1">
    <location>
        <begin position="22"/>
        <end position="41"/>
    </location>
</feature>
<evidence type="ECO:0000256" key="1">
    <source>
        <dbReference type="SAM" id="Phobius"/>
    </source>
</evidence>
<dbReference type="GeneTree" id="ENSGT00940000171598"/>
<keyword evidence="1" id="KW-1133">Transmembrane helix</keyword>
<keyword evidence="1" id="KW-0472">Membrane</keyword>
<organism evidence="2 3">
    <name type="scientific">Myripristis murdjan</name>
    <name type="common">pinecone soldierfish</name>
    <dbReference type="NCBI Taxonomy" id="586833"/>
    <lineage>
        <taxon>Eukaryota</taxon>
        <taxon>Metazoa</taxon>
        <taxon>Chordata</taxon>
        <taxon>Craniata</taxon>
        <taxon>Vertebrata</taxon>
        <taxon>Euteleostomi</taxon>
        <taxon>Actinopterygii</taxon>
        <taxon>Neopterygii</taxon>
        <taxon>Teleostei</taxon>
        <taxon>Neoteleostei</taxon>
        <taxon>Acanthomorphata</taxon>
        <taxon>Holocentriformes</taxon>
        <taxon>Holocentridae</taxon>
        <taxon>Myripristis</taxon>
    </lineage>
</organism>
<feature type="transmembrane region" description="Helical" evidence="1">
    <location>
        <begin position="171"/>
        <end position="191"/>
    </location>
</feature>
<gene>
    <name evidence="2" type="primary">si:dkeyp-100a1.6</name>
</gene>